<dbReference type="AlphaFoldDB" id="A0A0N4YJ26"/>
<keyword evidence="2" id="KW-1185">Reference proteome</keyword>
<dbReference type="Proteomes" id="UP000271162">
    <property type="component" value="Unassembled WGS sequence"/>
</dbReference>
<organism evidence="3">
    <name type="scientific">Nippostrongylus brasiliensis</name>
    <name type="common">Rat hookworm</name>
    <dbReference type="NCBI Taxonomy" id="27835"/>
    <lineage>
        <taxon>Eukaryota</taxon>
        <taxon>Metazoa</taxon>
        <taxon>Ecdysozoa</taxon>
        <taxon>Nematoda</taxon>
        <taxon>Chromadorea</taxon>
        <taxon>Rhabditida</taxon>
        <taxon>Rhabditina</taxon>
        <taxon>Rhabditomorpha</taxon>
        <taxon>Strongyloidea</taxon>
        <taxon>Heligmosomidae</taxon>
        <taxon>Nippostrongylus</taxon>
    </lineage>
</organism>
<name>A0A0N4YJ26_NIPBR</name>
<protein>
    <submittedName>
        <fullName evidence="3">VbhA domain-containing protein</fullName>
    </submittedName>
</protein>
<accession>A0A0N4YJ26</accession>
<gene>
    <name evidence="1" type="ORF">NBR_LOCUS16949</name>
</gene>
<proteinExistence type="predicted"/>
<evidence type="ECO:0000313" key="1">
    <source>
        <dbReference type="EMBL" id="VDL80562.1"/>
    </source>
</evidence>
<evidence type="ECO:0000313" key="2">
    <source>
        <dbReference type="Proteomes" id="UP000271162"/>
    </source>
</evidence>
<reference evidence="3" key="1">
    <citation type="submission" date="2017-02" db="UniProtKB">
        <authorList>
            <consortium name="WormBaseParasite"/>
        </authorList>
    </citation>
    <scope>IDENTIFICATION</scope>
</reference>
<reference evidence="1 2" key="2">
    <citation type="submission" date="2018-11" db="EMBL/GenBank/DDBJ databases">
        <authorList>
            <consortium name="Pathogen Informatics"/>
        </authorList>
    </citation>
    <scope>NUCLEOTIDE SEQUENCE [LARGE SCALE GENOMIC DNA]</scope>
</reference>
<dbReference type="WBParaSite" id="NBR_0001694801-mRNA-1">
    <property type="protein sequence ID" value="NBR_0001694801-mRNA-1"/>
    <property type="gene ID" value="NBR_0001694801"/>
</dbReference>
<dbReference type="EMBL" id="UYSL01022484">
    <property type="protein sequence ID" value="VDL80562.1"/>
    <property type="molecule type" value="Genomic_DNA"/>
</dbReference>
<sequence>MPFPGAFAKMPIGSLWNAWRAASIFVRTDVDMTSKIKFWRGGAVCLDEEALQKVLRLAYEKCLDWTEFVCVTEGIRKHEKIDAYGFERTYDAALKKLKKELAAEEKAKRPIKEGPTAFAAPASAALLEKDGPGRGISTRVATSFTKLREILGEWKANPIWVIMWWCGRRTRSSRRKTFALL</sequence>
<dbReference type="STRING" id="27835.A0A0N4YJ26"/>
<evidence type="ECO:0000313" key="3">
    <source>
        <dbReference type="WBParaSite" id="NBR_0001694801-mRNA-1"/>
    </source>
</evidence>